<proteinExistence type="predicted"/>
<dbReference type="Proteomes" id="UP000501346">
    <property type="component" value="Chromosome SeXII"/>
</dbReference>
<gene>
    <name evidence="1" type="primary">BOP2_2</name>
    <name evidence="1" type="ORF">GRS66_009479</name>
</gene>
<keyword evidence="2" id="KW-1185">Reference proteome</keyword>
<sequence>MVAALSYLPTELIERIFEFTVAETASQEWLYNLVTLIDFTVSSGGETAIMNTFLTNYVKKNLTVLDLTCETTQKSIRQFKYKFLGKLLPYIDLDTQYIRLSDIETASGKIQSSKIEKLIVIFDESSDLASIDAFFPLANSNLKITEFIFCIHDLKSSFYSPLEKLHKANIVSNIDINTLYLDSLDSNVYSDQDFFGIFDSNIFQLINKDFRNFFTKTNQKGNGRPPICKKVCFPFVETLNLDYMALDLFFNSILRKLTARIKSFERNNEFDVSENLNLNSTTTMSSLIIKSILRQFFNDFHINFPNLVTLNFIKTSTFQNRKEVTQCCNFIDLSSSVLNKCLSESISINFLFQLHSLKNWSLPKIKEFTGHKFKYDETTSSGSPERYIKSLRGNIKILQDMAISETNDGTCYFRVKLIPEGVEKTQIINWIPYASSFVDDTANQRHRLRRPMICLKNNSLKSLTVKIIRIEKCSSTDIQGFYLPNLRELFINNSICETTTQQQRQATNDTSCIEFTSWNELPQCGKLGFAQLKNDSNYVLNISNLQDHLPNLNLRESFPTFFDERQKFIVV</sequence>
<dbReference type="AlphaFoldDB" id="A0A6C1EDZ0"/>
<organism evidence="1 2">
    <name type="scientific">Saccharomyces pastorianus</name>
    <name type="common">Lager yeast</name>
    <name type="synonym">Saccharomyces cerevisiae x Saccharomyces eubayanus</name>
    <dbReference type="NCBI Taxonomy" id="27292"/>
    <lineage>
        <taxon>Eukaryota</taxon>
        <taxon>Fungi</taxon>
        <taxon>Dikarya</taxon>
        <taxon>Ascomycota</taxon>
        <taxon>Saccharomycotina</taxon>
        <taxon>Saccharomycetes</taxon>
        <taxon>Saccharomycetales</taxon>
        <taxon>Saccharomycetaceae</taxon>
        <taxon>Saccharomyces</taxon>
    </lineage>
</organism>
<accession>A0A6C1EDZ0</accession>
<evidence type="ECO:0000313" key="1">
    <source>
        <dbReference type="EMBL" id="QID86834.1"/>
    </source>
</evidence>
<reference evidence="1 2" key="1">
    <citation type="journal article" date="2019" name="BMC Genomics">
        <title>Chromosome level assembly and comparative genome analysis confirm lager-brewing yeasts originated from a single hybridization.</title>
        <authorList>
            <person name="Salazar A.N."/>
            <person name="Gorter de Vries A.R."/>
            <person name="van den Broek M."/>
            <person name="Brouwers N."/>
            <person name="de la Torre Cortes P."/>
            <person name="Kuijpers N.G.A."/>
            <person name="Daran J.G."/>
            <person name="Abeel T."/>
        </authorList>
    </citation>
    <scope>NUCLEOTIDE SEQUENCE [LARGE SCALE GENOMIC DNA]</scope>
    <source>
        <strain evidence="1 2">CBS 1483</strain>
    </source>
</reference>
<name>A0A6C1EDZ0_SACPS</name>
<dbReference type="OrthoDB" id="4036607at2759"/>
<evidence type="ECO:0000313" key="2">
    <source>
        <dbReference type="Proteomes" id="UP000501346"/>
    </source>
</evidence>
<dbReference type="EMBL" id="CP049009">
    <property type="protein sequence ID" value="QID86834.1"/>
    <property type="molecule type" value="Genomic_DNA"/>
</dbReference>
<protein>
    <submittedName>
        <fullName evidence="1">Protein bop2</fullName>
    </submittedName>
</protein>